<dbReference type="InterPro" id="IPR001764">
    <property type="entry name" value="Glyco_hydro_3_N"/>
</dbReference>
<dbReference type="InterPro" id="IPR002772">
    <property type="entry name" value="Glyco_hydro_3_C"/>
</dbReference>
<dbReference type="InterPro" id="IPR036881">
    <property type="entry name" value="Glyco_hydro_3_C_sf"/>
</dbReference>
<dbReference type="InterPro" id="IPR036962">
    <property type="entry name" value="Glyco_hydro_3_N_sf"/>
</dbReference>
<dbReference type="PANTHER" id="PTHR30480">
    <property type="entry name" value="BETA-HEXOSAMINIDASE-RELATED"/>
    <property type="match status" value="1"/>
</dbReference>
<dbReference type="EC" id="3.2.1.52" evidence="3"/>
<reference evidence="10 11" key="1">
    <citation type="submission" date="2017-04" db="EMBL/GenBank/DDBJ databases">
        <title>Genome Announcement: Closed genomes of Ralstonia solanacearum strains K60, UW551, and UW700.</title>
        <authorList>
            <person name="Hayes M."/>
            <person name="Macintyre A.M."/>
            <person name="Allen C."/>
        </authorList>
    </citation>
    <scope>NUCLEOTIDE SEQUENCE [LARGE SCALE GENOMIC DNA]</scope>
    <source>
        <strain evidence="10 11">UW25</strain>
    </source>
</reference>
<evidence type="ECO:0000313" key="11">
    <source>
        <dbReference type="Proteomes" id="UP000216164"/>
    </source>
</evidence>
<evidence type="ECO:0000256" key="1">
    <source>
        <dbReference type="ARBA" id="ARBA00001231"/>
    </source>
</evidence>
<dbReference type="Gene3D" id="3.40.50.1700">
    <property type="entry name" value="Glycoside hydrolase family 3 C-terminal domain"/>
    <property type="match status" value="1"/>
</dbReference>
<dbReference type="GO" id="GO:0005975">
    <property type="term" value="P:carbohydrate metabolic process"/>
    <property type="evidence" value="ECO:0007669"/>
    <property type="project" value="InterPro"/>
</dbReference>
<dbReference type="InterPro" id="IPR017853">
    <property type="entry name" value="GH"/>
</dbReference>
<dbReference type="Pfam" id="PF01915">
    <property type="entry name" value="Glyco_hydro_3_C"/>
    <property type="match status" value="1"/>
</dbReference>
<dbReference type="Gene3D" id="3.20.20.300">
    <property type="entry name" value="Glycoside hydrolase, family 3, N-terminal domain"/>
    <property type="match status" value="1"/>
</dbReference>
<evidence type="ECO:0000256" key="7">
    <source>
        <dbReference type="SAM" id="MobiDB-lite"/>
    </source>
</evidence>
<evidence type="ECO:0000256" key="5">
    <source>
        <dbReference type="ARBA" id="ARBA00023295"/>
    </source>
</evidence>
<evidence type="ECO:0000256" key="2">
    <source>
        <dbReference type="ARBA" id="ARBA00005336"/>
    </source>
</evidence>
<organism evidence="10 11">
    <name type="scientific">Ralstonia solanacearum K60</name>
    <dbReference type="NCBI Taxonomy" id="1091042"/>
    <lineage>
        <taxon>Bacteria</taxon>
        <taxon>Pseudomonadati</taxon>
        <taxon>Pseudomonadota</taxon>
        <taxon>Betaproteobacteria</taxon>
        <taxon>Burkholderiales</taxon>
        <taxon>Burkholderiaceae</taxon>
        <taxon>Ralstonia</taxon>
        <taxon>Ralstonia solanacearum species complex</taxon>
    </lineage>
</organism>
<comment type="caution">
    <text evidence="10">The sequence shown here is derived from an EMBL/GenBank/DDBJ whole genome shotgun (WGS) entry which is preliminary data.</text>
</comment>
<gene>
    <name evidence="10" type="ORF">B7R77_04565</name>
</gene>
<dbReference type="GO" id="GO:0004563">
    <property type="term" value="F:beta-N-acetylhexosaminidase activity"/>
    <property type="evidence" value="ECO:0007669"/>
    <property type="project" value="UniProtKB-EC"/>
</dbReference>
<dbReference type="Pfam" id="PF00933">
    <property type="entry name" value="Glyco_hydro_3"/>
    <property type="match status" value="1"/>
</dbReference>
<proteinExistence type="inferred from homology"/>
<keyword evidence="5 6" id="KW-0326">Glycosidase</keyword>
<protein>
    <recommendedName>
        <fullName evidence="3">beta-N-acetylhexosaminidase</fullName>
        <ecNumber evidence="3">3.2.1.52</ecNumber>
    </recommendedName>
</protein>
<evidence type="ECO:0000256" key="6">
    <source>
        <dbReference type="RuleBase" id="RU361161"/>
    </source>
</evidence>
<feature type="domain" description="Glycoside hydrolase family 3 C-terminal" evidence="9">
    <location>
        <begin position="490"/>
        <end position="743"/>
    </location>
</feature>
<dbReference type="InterPro" id="IPR050226">
    <property type="entry name" value="NagZ_Beta-hexosaminidase"/>
</dbReference>
<evidence type="ECO:0000259" key="9">
    <source>
        <dbReference type="Pfam" id="PF01915"/>
    </source>
</evidence>
<evidence type="ECO:0000259" key="8">
    <source>
        <dbReference type="Pfam" id="PF00933"/>
    </source>
</evidence>
<evidence type="ECO:0000256" key="4">
    <source>
        <dbReference type="ARBA" id="ARBA00022801"/>
    </source>
</evidence>
<accession>A0AAP7ZL74</accession>
<feature type="domain" description="Glycoside hydrolase family 3 N-terminal" evidence="8">
    <location>
        <begin position="125"/>
        <end position="449"/>
    </location>
</feature>
<comment type="catalytic activity">
    <reaction evidence="1">
        <text>Hydrolysis of terminal non-reducing N-acetyl-D-hexosamine residues in N-acetyl-beta-D-hexosaminides.</text>
        <dbReference type="EC" id="3.2.1.52"/>
    </reaction>
</comment>
<dbReference type="SUPFAM" id="SSF51445">
    <property type="entry name" value="(Trans)glycosidases"/>
    <property type="match status" value="1"/>
</dbReference>
<dbReference type="GO" id="GO:0009254">
    <property type="term" value="P:peptidoglycan turnover"/>
    <property type="evidence" value="ECO:0007669"/>
    <property type="project" value="TreeGrafter"/>
</dbReference>
<dbReference type="PROSITE" id="PS00775">
    <property type="entry name" value="GLYCOSYL_HYDROL_F3"/>
    <property type="match status" value="1"/>
</dbReference>
<dbReference type="InterPro" id="IPR019800">
    <property type="entry name" value="Glyco_hydro_3_AS"/>
</dbReference>
<feature type="region of interest" description="Disordered" evidence="7">
    <location>
        <begin position="9"/>
        <end position="44"/>
    </location>
</feature>
<evidence type="ECO:0000256" key="3">
    <source>
        <dbReference type="ARBA" id="ARBA00012663"/>
    </source>
</evidence>
<evidence type="ECO:0000313" key="10">
    <source>
        <dbReference type="EMBL" id="OYQ12596.1"/>
    </source>
</evidence>
<dbReference type="PANTHER" id="PTHR30480:SF13">
    <property type="entry name" value="BETA-HEXOSAMINIDASE"/>
    <property type="match status" value="1"/>
</dbReference>
<name>A0AAP7ZL74_RALSL</name>
<dbReference type="AlphaFoldDB" id="A0AAP7ZL74"/>
<keyword evidence="4 6" id="KW-0378">Hydrolase</keyword>
<dbReference type="Proteomes" id="UP000216164">
    <property type="component" value="Unassembled WGS sequence"/>
</dbReference>
<sequence length="744" mass="78995">MRIDELKLVNRPGPTPDVHGDRADGSPIRSGCGPGWPARRPTRSRPAMKMLRVLRQGVLGLAVLALAACSPGDETAGDTQLKAQAQQIVGQMSTRDKIGQKIMMALRYWCEPPANANCTDRMTVLPDAAAGALRDHRIGGVILFANNLVSIDQINRLTAQIAAAAPVGMLIGVDEEGGNVFRLPRGSATSFPGSMALGAAYLGTADAALAYGQGHVLASELAAVGMNVNFAPVVDVNSNPLNPVINVRAYGDDPDMVGLLGRDMARGMAHAGVISAFKHFPGHGDAATDSHYGLPRVDKSRADAYATDLAPYRASIDLGEAPEMIMTAHIQYPSLDATRIATRTGESILVPATMSRKIQHDLLRGELGYRGVTVSDALDMDAIANHFDPGQAVINLFRADVDIALMPVEFRTADQAGRLGALIDRVVAALDAGTLSRAELDASVARIVQMKLRYGIVPNAPRPRPRTSAAVSIGSPSHRAVEQRIAQASITLLRNRSATLPLNAPQRPVFIMTPWGEQAQGMRRRFAELGYGSVTGAKLAETSWAEQQRLIDAADIVILGTLSSGPSPVERNGDPRAADARTNTAAVQARAARPAGDPASRATAAKRPEAIAQGQGSLVFNVEEDGPVVSGALRTQQIAAPSEAQQMRYAMEYAKAKGKTVIHVSLRAPYDVPSFDDVADATVATYAYYGYDNGVWRGPSMPALVDALAGVRSPLGRLPVSVYEVNSDGTLGSLRYARGFGMRY</sequence>
<dbReference type="EMBL" id="NCTK01000001">
    <property type="protein sequence ID" value="OYQ12596.1"/>
    <property type="molecule type" value="Genomic_DNA"/>
</dbReference>
<dbReference type="SUPFAM" id="SSF52279">
    <property type="entry name" value="Beta-D-glucan exohydrolase, C-terminal domain"/>
    <property type="match status" value="1"/>
</dbReference>
<comment type="similarity">
    <text evidence="2 6">Belongs to the glycosyl hydrolase 3 family.</text>
</comment>